<accession>A0AAC8YKA3</accession>
<feature type="transmembrane region" description="Helical" evidence="1">
    <location>
        <begin position="161"/>
        <end position="178"/>
    </location>
</feature>
<dbReference type="KEGG" id="aak:AA2016_0731"/>
<dbReference type="InterPro" id="IPR002656">
    <property type="entry name" value="Acyl_transf_3_dom"/>
</dbReference>
<reference evidence="4 6" key="2">
    <citation type="submission" date="2020-08" db="EMBL/GenBank/DDBJ databases">
        <title>Genomic Encyclopedia of Type Strains, Phase IV (KMG-IV): sequencing the most valuable type-strain genomes for metagenomic binning, comparative biology and taxonomic classification.</title>
        <authorList>
            <person name="Goeker M."/>
        </authorList>
    </citation>
    <scope>NUCLEOTIDE SEQUENCE [LARGE SCALE GENOMIC DNA]</scope>
    <source>
        <strain evidence="4 6">DSM 10368</strain>
    </source>
</reference>
<name>A0AAC8YKA3_AMIAI</name>
<organism evidence="3 5">
    <name type="scientific">Aminobacter aminovorans</name>
    <name type="common">Chelatobacter heintzii</name>
    <dbReference type="NCBI Taxonomy" id="83263"/>
    <lineage>
        <taxon>Bacteria</taxon>
        <taxon>Pseudomonadati</taxon>
        <taxon>Pseudomonadota</taxon>
        <taxon>Alphaproteobacteria</taxon>
        <taxon>Hyphomicrobiales</taxon>
        <taxon>Phyllobacteriaceae</taxon>
        <taxon>Aminobacter</taxon>
    </lineage>
</organism>
<reference evidence="3 5" key="1">
    <citation type="submission" date="2016-03" db="EMBL/GenBank/DDBJ databases">
        <title>Complete genome of Aminobacter aminovorans KCTC 2477.</title>
        <authorList>
            <person name="Kim K.M."/>
        </authorList>
    </citation>
    <scope>NUCLEOTIDE SEQUENCE [LARGE SCALE GENOMIC DNA]</scope>
    <source>
        <strain evidence="3 5">KCTC 2477</strain>
    </source>
</reference>
<feature type="transmembrane region" description="Helical" evidence="1">
    <location>
        <begin position="113"/>
        <end position="131"/>
    </location>
</feature>
<dbReference type="GO" id="GO:0016747">
    <property type="term" value="F:acyltransferase activity, transferring groups other than amino-acyl groups"/>
    <property type="evidence" value="ECO:0007669"/>
    <property type="project" value="InterPro"/>
</dbReference>
<gene>
    <name evidence="3" type="ORF">AA2016_0731</name>
    <name evidence="4" type="ORF">FHS67_004554</name>
</gene>
<feature type="transmembrane region" description="Helical" evidence="1">
    <location>
        <begin position="198"/>
        <end position="218"/>
    </location>
</feature>
<keyword evidence="1" id="KW-0472">Membrane</keyword>
<feature type="transmembrane region" description="Helical" evidence="1">
    <location>
        <begin position="79"/>
        <end position="101"/>
    </location>
</feature>
<proteinExistence type="predicted"/>
<protein>
    <submittedName>
        <fullName evidence="3">Acyltransferase family protein</fullName>
    </submittedName>
    <submittedName>
        <fullName evidence="4">Peptidoglycan/LPS O-acetylase OafA/YrhL</fullName>
    </submittedName>
</protein>
<dbReference type="Proteomes" id="UP000075755">
    <property type="component" value="Chromosome"/>
</dbReference>
<evidence type="ECO:0000256" key="1">
    <source>
        <dbReference type="SAM" id="Phobius"/>
    </source>
</evidence>
<evidence type="ECO:0000313" key="5">
    <source>
        <dbReference type="Proteomes" id="UP000075755"/>
    </source>
</evidence>
<dbReference type="AlphaFoldDB" id="A0AAC8YKA3"/>
<keyword evidence="6" id="KW-1185">Reference proteome</keyword>
<sequence>MTLLFFCVVAAALHFGLVQTQQPERYAWAALPANLLLVQAWGLTDNLTFNYVSWTLSAEWFCYLALPVIVLAYRRHGRLGLAVVAASAVSGLELAVMLGWIPFPSWLEANTWGAYRAFADFALGAMVAVAMRDSRLKLSSHLPGWLTFALAIAAMATQQNAYVIVLLLAAAMFLAALAERNNPDGALYLKPLHPFGRVSLGIYMIHPVIETLLLALVWRKLVEPLEVIGFYTFWLVPAATVMVVAMASDRYFEGPVSQYLNSRLGVEKPKAARRRIA</sequence>
<dbReference type="EMBL" id="JACICB010000018">
    <property type="protein sequence ID" value="MBB3708216.1"/>
    <property type="molecule type" value="Genomic_DNA"/>
</dbReference>
<evidence type="ECO:0000313" key="3">
    <source>
        <dbReference type="EMBL" id="AMS39669.1"/>
    </source>
</evidence>
<feature type="transmembrane region" description="Helical" evidence="1">
    <location>
        <begin position="51"/>
        <end position="72"/>
    </location>
</feature>
<evidence type="ECO:0000313" key="4">
    <source>
        <dbReference type="EMBL" id="MBB3708216.1"/>
    </source>
</evidence>
<keyword evidence="1" id="KW-1133">Transmembrane helix</keyword>
<keyword evidence="3" id="KW-0012">Acyltransferase</keyword>
<keyword evidence="1" id="KW-0812">Transmembrane</keyword>
<feature type="domain" description="Acyltransferase 3" evidence="2">
    <location>
        <begin position="3"/>
        <end position="245"/>
    </location>
</feature>
<dbReference type="RefSeq" id="WP_067955691.1">
    <property type="nucleotide sequence ID" value="NZ_CP015005.1"/>
</dbReference>
<dbReference type="Proteomes" id="UP000577697">
    <property type="component" value="Unassembled WGS sequence"/>
</dbReference>
<keyword evidence="3" id="KW-0808">Transferase</keyword>
<dbReference type="EMBL" id="CP015005">
    <property type="protein sequence ID" value="AMS39669.1"/>
    <property type="molecule type" value="Genomic_DNA"/>
</dbReference>
<feature type="transmembrane region" description="Helical" evidence="1">
    <location>
        <begin position="230"/>
        <end position="248"/>
    </location>
</feature>
<dbReference type="Pfam" id="PF01757">
    <property type="entry name" value="Acyl_transf_3"/>
    <property type="match status" value="1"/>
</dbReference>
<evidence type="ECO:0000259" key="2">
    <source>
        <dbReference type="Pfam" id="PF01757"/>
    </source>
</evidence>
<evidence type="ECO:0000313" key="6">
    <source>
        <dbReference type="Proteomes" id="UP000577697"/>
    </source>
</evidence>